<feature type="binding site" description="in dimeric form" evidence="19">
    <location>
        <position position="181"/>
    </location>
    <ligand>
        <name>Ca(2+)</name>
        <dbReference type="ChEBI" id="CHEBI:29108"/>
        <label>1</label>
    </ligand>
</feature>
<organism evidence="21 22">
    <name type="scientific">Coxiella burnetii (strain Dugway 5J108-111)</name>
    <dbReference type="NCBI Taxonomy" id="434922"/>
    <lineage>
        <taxon>Bacteria</taxon>
        <taxon>Pseudomonadati</taxon>
        <taxon>Pseudomonadota</taxon>
        <taxon>Gammaproteobacteria</taxon>
        <taxon>Legionellales</taxon>
        <taxon>Coxiellaceae</taxon>
        <taxon>Coxiella</taxon>
    </lineage>
</organism>
<keyword evidence="13 19" id="KW-0106">Calcium</keyword>
<feature type="active site" description="Proton acceptor" evidence="18">
    <location>
        <position position="211"/>
    </location>
</feature>
<dbReference type="GO" id="GO:0009279">
    <property type="term" value="C:cell outer membrane"/>
    <property type="evidence" value="ECO:0007669"/>
    <property type="project" value="UniProtKB-SubCell"/>
</dbReference>
<evidence type="ECO:0000256" key="3">
    <source>
        <dbReference type="ARBA" id="ARBA00010525"/>
    </source>
</evidence>
<evidence type="ECO:0000256" key="1">
    <source>
        <dbReference type="ARBA" id="ARBA00000111"/>
    </source>
</evidence>
<keyword evidence="15 20" id="KW-0443">Lipid metabolism</keyword>
<evidence type="ECO:0000256" key="11">
    <source>
        <dbReference type="ARBA" id="ARBA00022729"/>
    </source>
</evidence>
<feature type="binding site" description="in dimeric form" evidence="19">
    <location>
        <position position="255"/>
    </location>
    <ligand>
        <name>Ca(2+)</name>
        <dbReference type="ChEBI" id="CHEBI:29108"/>
        <label>1</label>
    </ligand>
</feature>
<keyword evidence="16" id="KW-0472">Membrane</keyword>
<dbReference type="HOGENOM" id="CLU_045813_2_0_6"/>
<evidence type="ECO:0000256" key="8">
    <source>
        <dbReference type="ARBA" id="ARBA00022452"/>
    </source>
</evidence>
<sequence>MGKAIRKVGLFVIGILVILPFQSGAHTHTKTTSQLKNSRNDCRHIKRYDKKTKHYYNVVVCKHATPPPPSFEEKLQEILSNLTPAQQSLLEKRLARQRQVTKTRAGISFYEPTYILPYYYTGRPYHSIYEGNTPENQQLDHQEFKGQMSFQFPIWYDMFGSNLSLDISYTQLSYWQFYAKSQFFRETNYEPQLFLSDHFSPNGLAAIGINHQSNGRGGNLERSWNRLFLDFTFTGAHWMVDVKPWILIFKAESSDLHNPDIYRYLGYGRVVFAVTFHRQVLSLMLRNTVESGFKRGAIELSYSFPIHGLLHGYIQFFSGYGQSLIEYNHYTNSVGVGIIISNWI</sequence>
<dbReference type="CDD" id="cd00541">
    <property type="entry name" value="OMPLA"/>
    <property type="match status" value="1"/>
</dbReference>
<dbReference type="EC" id="3.1.1.32" evidence="5 20"/>
<evidence type="ECO:0000256" key="19">
    <source>
        <dbReference type="PIRSR" id="PIRSR603187-2"/>
    </source>
</evidence>
<evidence type="ECO:0000256" key="9">
    <source>
        <dbReference type="ARBA" id="ARBA00022692"/>
    </source>
</evidence>
<protein>
    <recommendedName>
        <fullName evidence="7 20">Phospholipase A1</fullName>
        <ecNumber evidence="5 20">3.1.1.32</ecNumber>
        <ecNumber evidence="6 20">3.1.1.4</ecNumber>
    </recommendedName>
    <alternativeName>
        <fullName evidence="20">Phosphatidylcholine 1-acylhydrolase</fullName>
    </alternativeName>
</protein>
<evidence type="ECO:0000313" key="22">
    <source>
        <dbReference type="Proteomes" id="UP000008555"/>
    </source>
</evidence>
<dbReference type="EMBL" id="CP000733">
    <property type="protein sequence ID" value="ABS77776.1"/>
    <property type="molecule type" value="Genomic_DNA"/>
</dbReference>
<keyword evidence="12 20" id="KW-0378">Hydrolase</keyword>
<evidence type="ECO:0000256" key="12">
    <source>
        <dbReference type="ARBA" id="ARBA00022801"/>
    </source>
</evidence>
<comment type="catalytic activity">
    <reaction evidence="2 20">
        <text>a 1,2-diacyl-sn-glycero-3-phosphocholine + H2O = a 1-acyl-sn-glycero-3-phosphocholine + a fatty acid + H(+)</text>
        <dbReference type="Rhea" id="RHEA:15801"/>
        <dbReference type="ChEBI" id="CHEBI:15377"/>
        <dbReference type="ChEBI" id="CHEBI:15378"/>
        <dbReference type="ChEBI" id="CHEBI:28868"/>
        <dbReference type="ChEBI" id="CHEBI:57643"/>
        <dbReference type="ChEBI" id="CHEBI:58168"/>
        <dbReference type="EC" id="3.1.1.4"/>
    </reaction>
</comment>
<feature type="active site" description="Nucleophile" evidence="18">
    <location>
        <position position="213"/>
    </location>
</feature>
<comment type="catalytic activity">
    <reaction evidence="1 20">
        <text>a 1,2-diacyl-sn-glycero-3-phosphocholine + H2O = a 2-acyl-sn-glycero-3-phosphocholine + a fatty acid + H(+)</text>
        <dbReference type="Rhea" id="RHEA:18689"/>
        <dbReference type="ChEBI" id="CHEBI:15377"/>
        <dbReference type="ChEBI" id="CHEBI:15378"/>
        <dbReference type="ChEBI" id="CHEBI:28868"/>
        <dbReference type="ChEBI" id="CHEBI:57643"/>
        <dbReference type="ChEBI" id="CHEBI:57875"/>
        <dbReference type="EC" id="3.1.1.32"/>
    </reaction>
</comment>
<evidence type="ECO:0000256" key="20">
    <source>
        <dbReference type="RuleBase" id="RU366027"/>
    </source>
</evidence>
<dbReference type="AlphaFoldDB" id="A9KEA5"/>
<dbReference type="GO" id="GO:0004623">
    <property type="term" value="F:phospholipase A2 activity"/>
    <property type="evidence" value="ECO:0007669"/>
    <property type="project" value="UniProtKB-EC"/>
</dbReference>
<evidence type="ECO:0000256" key="16">
    <source>
        <dbReference type="ARBA" id="ARBA00023136"/>
    </source>
</evidence>
<evidence type="ECO:0000256" key="4">
    <source>
        <dbReference type="ARBA" id="ARBA00011702"/>
    </source>
</evidence>
<keyword evidence="11" id="KW-0732">Signal</keyword>
<dbReference type="Pfam" id="PF02253">
    <property type="entry name" value="PLA1"/>
    <property type="match status" value="1"/>
</dbReference>
<keyword evidence="8" id="KW-1134">Transmembrane beta strand</keyword>
<evidence type="ECO:0000256" key="10">
    <source>
        <dbReference type="ARBA" id="ARBA00022723"/>
    </source>
</evidence>
<dbReference type="KEGG" id="cbd:CBUD_1587"/>
<dbReference type="InterPro" id="IPR036541">
    <property type="entry name" value="PLipase_A1_sf"/>
</dbReference>
<evidence type="ECO:0000256" key="14">
    <source>
        <dbReference type="ARBA" id="ARBA00022963"/>
    </source>
</evidence>
<dbReference type="RefSeq" id="WP_010957610.1">
    <property type="nucleotide sequence ID" value="NC_009727.1"/>
</dbReference>
<dbReference type="Gene3D" id="2.40.230.10">
    <property type="entry name" value="Phospholipase A1"/>
    <property type="match status" value="1"/>
</dbReference>
<dbReference type="Proteomes" id="UP000008555">
    <property type="component" value="Chromosome"/>
</dbReference>
<evidence type="ECO:0000256" key="5">
    <source>
        <dbReference type="ARBA" id="ARBA00013179"/>
    </source>
</evidence>
<name>A9KEA5_COXBN</name>
<dbReference type="GO" id="GO:0005509">
    <property type="term" value="F:calcium ion binding"/>
    <property type="evidence" value="ECO:0007669"/>
    <property type="project" value="TreeGrafter"/>
</dbReference>
<evidence type="ECO:0000256" key="7">
    <source>
        <dbReference type="ARBA" id="ARBA00021726"/>
    </source>
</evidence>
<evidence type="ECO:0000256" key="13">
    <source>
        <dbReference type="ARBA" id="ARBA00022837"/>
    </source>
</evidence>
<reference evidence="21 22" key="1">
    <citation type="journal article" date="2009" name="Infect. Immun.">
        <title>Comparative genomics reveal extensive transposon-mediated genomic plasticity and diversity among potential effector proteins within the genus Coxiella.</title>
        <authorList>
            <person name="Beare P.A."/>
            <person name="Unsworth N."/>
            <person name="Andoh M."/>
            <person name="Voth D.E."/>
            <person name="Omsland A."/>
            <person name="Gilk S.D."/>
            <person name="Williams K.P."/>
            <person name="Sobral B.W."/>
            <person name="Kupko J.J.III."/>
            <person name="Porcella S.F."/>
            <person name="Samuel J.E."/>
            <person name="Heinzen R.A."/>
        </authorList>
    </citation>
    <scope>NUCLEOTIDE SEQUENCE [LARGE SCALE GENOMIC DNA]</scope>
    <source>
        <strain evidence="21 22">Dugway 5J108-111</strain>
    </source>
</reference>
<gene>
    <name evidence="21" type="ordered locus">CBUD_1587</name>
</gene>
<comment type="cofactor">
    <cofactor evidence="20">
        <name>Ca(2+)</name>
        <dbReference type="ChEBI" id="CHEBI:29108"/>
    </cofactor>
    <text evidence="20">Binds 1 Ca(2+) ion per monomer. In the dimeric form the Ca(2+) is bound by different amino acids with binding of each Ca(2+) shared with ligands coming from each monomer. The Ca(2+) ion may have a role in catalysis.</text>
</comment>
<dbReference type="GO" id="GO:0016042">
    <property type="term" value="P:lipid catabolic process"/>
    <property type="evidence" value="ECO:0007669"/>
    <property type="project" value="UniProtKB-KW"/>
</dbReference>
<accession>A9KEA5</accession>
<dbReference type="SUPFAM" id="SSF56931">
    <property type="entry name" value="Outer membrane phospholipase A (OMPLA)"/>
    <property type="match status" value="1"/>
</dbReference>
<keyword evidence="14 20" id="KW-0442">Lipid degradation</keyword>
<feature type="binding site" description="in dimeric form" evidence="19">
    <location>
        <position position="216"/>
    </location>
    <ligand>
        <name>Ca(2+)</name>
        <dbReference type="ChEBI" id="CHEBI:29108"/>
        <label>1</label>
    </ligand>
</feature>
<evidence type="ECO:0000256" key="2">
    <source>
        <dbReference type="ARBA" id="ARBA00001604"/>
    </source>
</evidence>
<keyword evidence="9" id="KW-0812">Transmembrane</keyword>
<dbReference type="PANTHER" id="PTHR40457:SF1">
    <property type="entry name" value="PHOSPHOLIPASE A1"/>
    <property type="match status" value="1"/>
</dbReference>
<proteinExistence type="inferred from homology"/>
<evidence type="ECO:0000313" key="21">
    <source>
        <dbReference type="EMBL" id="ABS77776.1"/>
    </source>
</evidence>
<dbReference type="PANTHER" id="PTHR40457">
    <property type="entry name" value="PHOSPHOLIPASE A1"/>
    <property type="match status" value="1"/>
</dbReference>
<evidence type="ECO:0000256" key="6">
    <source>
        <dbReference type="ARBA" id="ARBA00013278"/>
    </source>
</evidence>
<comment type="function">
    <text evidence="20">Hydrolysis of phosphatidylcholine with phospholipase A2 (EC 3.1.1.4) and phospholipase A1 (EC 3.1.1.32) activities.</text>
</comment>
<comment type="subunit">
    <text evidence="4 20">Homodimer; dimerization is reversible, and the dimeric form is the active one.</text>
</comment>
<dbReference type="InterPro" id="IPR003187">
    <property type="entry name" value="PLipase_A1"/>
</dbReference>
<evidence type="ECO:0000256" key="15">
    <source>
        <dbReference type="ARBA" id="ARBA00023098"/>
    </source>
</evidence>
<evidence type="ECO:0000256" key="18">
    <source>
        <dbReference type="PIRSR" id="PIRSR603187-1"/>
    </source>
</evidence>
<keyword evidence="10 19" id="KW-0479">Metal-binding</keyword>
<evidence type="ECO:0000256" key="17">
    <source>
        <dbReference type="ARBA" id="ARBA00023237"/>
    </source>
</evidence>
<keyword evidence="17 20" id="KW-0998">Cell outer membrane</keyword>
<dbReference type="GO" id="GO:0008970">
    <property type="term" value="F:phospholipase A1 activity"/>
    <property type="evidence" value="ECO:0007669"/>
    <property type="project" value="UniProtKB-EC"/>
</dbReference>
<dbReference type="EC" id="3.1.1.4" evidence="6 20"/>
<dbReference type="PRINTS" id="PR01486">
    <property type="entry name" value="PHPHLIPASEA1"/>
</dbReference>
<comment type="subcellular location">
    <subcellularLocation>
        <location evidence="20">Cell outer membrane</location>
        <topology evidence="20">Multi-pass membrane protein</topology>
    </subcellularLocation>
    <text evidence="20">One of the very few enzymes located there.</text>
</comment>
<comment type="similarity">
    <text evidence="3 20">Belongs to the phospholipase A1 family.</text>
</comment>